<keyword evidence="1" id="KW-1133">Transmembrane helix</keyword>
<name>A0A1I3RUD0_9BACL</name>
<evidence type="ECO:0000313" key="2">
    <source>
        <dbReference type="EMBL" id="SFJ49660.1"/>
    </source>
</evidence>
<organism evidence="2 3">
    <name type="scientific">Thermoflavimicrobium dichotomicum</name>
    <dbReference type="NCBI Taxonomy" id="46223"/>
    <lineage>
        <taxon>Bacteria</taxon>
        <taxon>Bacillati</taxon>
        <taxon>Bacillota</taxon>
        <taxon>Bacilli</taxon>
        <taxon>Bacillales</taxon>
        <taxon>Thermoactinomycetaceae</taxon>
        <taxon>Thermoflavimicrobium</taxon>
    </lineage>
</organism>
<keyword evidence="3" id="KW-1185">Reference proteome</keyword>
<dbReference type="Proteomes" id="UP000199545">
    <property type="component" value="Unassembled WGS sequence"/>
</dbReference>
<gene>
    <name evidence="2" type="ORF">SAMN05421852_11123</name>
</gene>
<feature type="transmembrane region" description="Helical" evidence="1">
    <location>
        <begin position="17"/>
        <end position="43"/>
    </location>
</feature>
<keyword evidence="1" id="KW-0472">Membrane</keyword>
<dbReference type="AlphaFoldDB" id="A0A1I3RUD0"/>
<dbReference type="RefSeq" id="WP_093230464.1">
    <property type="nucleotide sequence ID" value="NZ_FORR01000011.1"/>
</dbReference>
<sequence length="63" mass="6888">MVKKSYIFKDFLGLHPIVYTILTGTIFVTIAKTMSVPFLAIYLTQKTELSPGLIGAGAIRSVL</sequence>
<proteinExistence type="predicted"/>
<reference evidence="2 3" key="1">
    <citation type="submission" date="2016-10" db="EMBL/GenBank/DDBJ databases">
        <authorList>
            <person name="de Groot N.N."/>
        </authorList>
    </citation>
    <scope>NUCLEOTIDE SEQUENCE [LARGE SCALE GENOMIC DNA]</scope>
    <source>
        <strain evidence="2 3">DSM 44778</strain>
    </source>
</reference>
<evidence type="ECO:0000256" key="1">
    <source>
        <dbReference type="SAM" id="Phobius"/>
    </source>
</evidence>
<dbReference type="EMBL" id="FORR01000011">
    <property type="protein sequence ID" value="SFJ49660.1"/>
    <property type="molecule type" value="Genomic_DNA"/>
</dbReference>
<protein>
    <submittedName>
        <fullName evidence="2">Uncharacterized protein</fullName>
    </submittedName>
</protein>
<accession>A0A1I3RUD0</accession>
<evidence type="ECO:0000313" key="3">
    <source>
        <dbReference type="Proteomes" id="UP000199545"/>
    </source>
</evidence>
<keyword evidence="1" id="KW-0812">Transmembrane</keyword>
<dbReference type="OrthoDB" id="8952229at2"/>